<dbReference type="GO" id="GO:0005524">
    <property type="term" value="F:ATP binding"/>
    <property type="evidence" value="ECO:0007669"/>
    <property type="project" value="UniProtKB-UniRule"/>
</dbReference>
<accession>A0A1I8JK14</accession>
<evidence type="ECO:0000256" key="6">
    <source>
        <dbReference type="ARBA" id="ARBA00022749"/>
    </source>
</evidence>
<keyword evidence="9" id="KW-0315">Glutamine amidotransferase</keyword>
<keyword evidence="5 11" id="KW-0547">Nucleotide-binding</keyword>
<name>A0A1I8JK14_9PLAT</name>
<sequence>MFDEMYIQPSVRYRCRHLGRAVDDPDQVARTILAIMVKPLLGGKPFVVRLLPTYILSAEFLRKCVSQCIKAINNNGGRVVALVSDNHPTNRKCFALFSDGREKPWIGTDAAQESEFFMLFDFVHIIKCIRNNWQMEANGILSIQPPGADRQISAKWSDMVRLYQMEKDHVVKRTYYKHDRSKCCNEQLNEIELATIDNCAAKSEELSISEMASLYYIAVVLPTFLQTGSPASLEDDGVWPIGDQRMSTHPLGNKKMAIAEPHKSVDVVSRCGRKPDLVGRDAHGRDDAVEKICRTTAAAAPADGHAVAGVGIEVAPSRQSVMRHHGVVHEREELTVIIWQGGLTGVGRGVRTQVGKQSSVRRRIRGQRIPNDKVCVRWSNGTGEDHSLELFEPYRRGPSLVQVTPVDIMVASVPPGMQARLSILPVPASPTQINKNSRLAEIASYLVPRTVLQLVGLLADSLVVVQPASVVAVVPLGHGKAAHVVGAAGRHAVDERRGGGVAAARLVEAVGVENVESFGGGERLQLHEQQSGKILIFIFLRSIRAVVQSEALPDRQRARLWQAVVETVLLYNAETWTLTATLEWQLDSAHSGLLRAAFQADESVGTEALHDRAKLQRPSIILRRRRLQLAGHVIRAESYCRQPVQDVLLLTLQGPLRRGQAQTRRYVDCLLCNAGAPDTANGADFTTREGGALHLIFYMKATRRTSKNDEVKIATRLTALGPDGKDVYGTFPTAEVKKYEDLSKTFDDYCQPLSSETFERYQLRTIIQGEAEDFDQFVGSLRQLVKRCNYSEPDNNETIENSILRDHVVIGVSDPALRERFLRGSKLTLDRAIQMGRASETSKRQARALVSTHTSRAAPAPVPVTVDALQGRAKAPADPAKIPRNCGLGGQQHERRKCSVFGKTCNACGRANHFSSVCRSTKKVNELVEDDENNASDQGPAAAVVSVEKPGTRRVKKDIRLQYMYVVIGENSTPIIAWKSAIEELQLIKKQFSVQQSQSSFSKCELERLEKEGTIVRVDEPTQWVSNVAIVWKKDAPMRLCLDPTYLNKFIVCEYHPILTAKEVQAATTGAVLCCFIDANERFHQLKLDDESSFMTTFHTIFGRYRWKSVSYGLSSIPETATASDQTSQRLCDVIAAGWPDHRSRLTDDLMVFSDLRYDLTYERTKDRIYMPEGSTRNSILRNLHAGHPGIVKMDLKVKDYFYWPGSARSNSQPVRGLPEEHEGAIKGGSVRCRSYLVYVDEYSRWLSVTRLRSTTSLAVVQVLQDHFQNFGVPEKLISDGGPQFPAGEAKRYVQTAKNLMKKCKETGQSLEMALLQYRNTPVGSGFPSRAEMVFGRSFDVTCRENLSATASKHFRKSGSEQRNCTTAVHLRSIKPILSLWITWSPAVEFLIGWTAVHFAREQIAHGDLLAENCLLRFAAVQFARKLVARRVFSCQVSEGSMQPVSTNANGSPEQTKQKSQHERVAILDAGAQFGKVIDRRIRELCVLSELLPMETTVEQLKSAGYRAIVISGGPGSVNAPDAPAYDQRLFDCGLPVLGICYGMQLLNKHLGGEVSLAGSREDGQFSVQLETSCRLFRGMQASEDALLTHGDHVSRVAPGLDVIARSDGMVVAIATKESSGRRLYGVQFHPEVDLTPNGGCVFRNFLFDIAGLKGDYRMAERESSCLSYIRESVPSDCRVLMLLSGGVDSSTCAALLAKALRPDQIVAVHIDNGFMRLRESSLVIKSLAALGLQVRLIDASLKFLAGCTTQLRRVTVGKETAERRVRLGPLSGVIHPEEKRQIIGDLFMLVAKDVVAELQLDPDKVYLAQGTLRPDLIESASTIASHRADAIKTHHNDTDLVRELRARGRVIEPLKDFHKDEVRTIARDLGLPDALVSRHPFPGPGLAIRVLCAREPHMDKDFMETAAAVRLLLDLRNSAPAIGAGERQAPQLSRLRQLLTASEIDQLSRLSDIQGHLLPVNTVGVQGDRRTYSYAVALSSSSPEPNWPDLFYIARLLPRVCHSVNRVVYAFGPAIQYPVTDVTQTLLSPPVLDQLRIADDKAHSVLRVVLIPIHFDRDPLLLLPSVLRSVVLRPFVTNDFMTGLAAVPGRHLALSTLASMVAQVASVHGISRVLYDLTSKPPGTTEWE</sequence>
<dbReference type="Gene3D" id="3.40.50.880">
    <property type="match status" value="1"/>
</dbReference>
<dbReference type="Gene3D" id="3.10.10.10">
    <property type="entry name" value="HIV Type 1 Reverse Transcriptase, subunit A, domain 1"/>
    <property type="match status" value="1"/>
</dbReference>
<evidence type="ECO:0000256" key="5">
    <source>
        <dbReference type="ARBA" id="ARBA00022741"/>
    </source>
</evidence>
<dbReference type="UniPathway" id="UPA00189">
    <property type="reaction ID" value="UER00296"/>
</dbReference>
<keyword evidence="6 11" id="KW-0332">GMP biosynthesis</keyword>
<keyword evidence="8 11" id="KW-0067">ATP-binding</keyword>
<evidence type="ECO:0000256" key="3">
    <source>
        <dbReference type="ARBA" id="ARBA00012746"/>
    </source>
</evidence>
<evidence type="ECO:0000256" key="8">
    <source>
        <dbReference type="ARBA" id="ARBA00022840"/>
    </source>
</evidence>
<dbReference type="PANTHER" id="PTHR11922:SF2">
    <property type="entry name" value="GMP SYNTHASE [GLUTAMINE-HYDROLYZING]"/>
    <property type="match status" value="1"/>
</dbReference>
<dbReference type="WBParaSite" id="maker-uti_cns_0048514-snap-gene-0.1-mRNA-1">
    <property type="protein sequence ID" value="maker-uti_cns_0048514-snap-gene-0.1-mRNA-1"/>
    <property type="gene ID" value="maker-uti_cns_0048514-snap-gene-0.1"/>
</dbReference>
<dbReference type="InterPro" id="IPR014729">
    <property type="entry name" value="Rossmann-like_a/b/a_fold"/>
</dbReference>
<dbReference type="Gene3D" id="3.30.300.10">
    <property type="match status" value="2"/>
</dbReference>
<feature type="binding site" evidence="11">
    <location>
        <begin position="1685"/>
        <end position="1691"/>
    </location>
    <ligand>
        <name>ATP</name>
        <dbReference type="ChEBI" id="CHEBI:30616"/>
    </ligand>
</feature>
<dbReference type="EC" id="6.3.5.2" evidence="3"/>
<dbReference type="Pfam" id="PF00117">
    <property type="entry name" value="GATase"/>
    <property type="match status" value="1"/>
</dbReference>
<dbReference type="Proteomes" id="UP000095280">
    <property type="component" value="Unplaced"/>
</dbReference>
<dbReference type="PROSITE" id="PS51273">
    <property type="entry name" value="GATASE_TYPE_1"/>
    <property type="match status" value="1"/>
</dbReference>
<dbReference type="GO" id="GO:0003921">
    <property type="term" value="F:GMP synthase activity"/>
    <property type="evidence" value="ECO:0007669"/>
    <property type="project" value="InterPro"/>
</dbReference>
<protein>
    <recommendedName>
        <fullName evidence="3">GMP synthase (glutamine-hydrolyzing)</fullName>
        <ecNumber evidence="3">6.3.5.2</ecNumber>
    </recommendedName>
    <alternativeName>
        <fullName evidence="10">Glutamine amidotransferase</fullName>
    </alternativeName>
</protein>
<dbReference type="Gene3D" id="3.40.50.620">
    <property type="entry name" value="HUPs"/>
    <property type="match status" value="1"/>
</dbReference>
<dbReference type="PRINTS" id="PR00096">
    <property type="entry name" value="GATASE"/>
</dbReference>
<evidence type="ECO:0000256" key="2">
    <source>
        <dbReference type="ARBA" id="ARBA00011738"/>
    </source>
</evidence>
<evidence type="ECO:0000313" key="15">
    <source>
        <dbReference type="Proteomes" id="UP000095280"/>
    </source>
</evidence>
<evidence type="ECO:0000256" key="10">
    <source>
        <dbReference type="ARBA" id="ARBA00031356"/>
    </source>
</evidence>
<dbReference type="InterPro" id="IPR036397">
    <property type="entry name" value="RNaseH_sf"/>
</dbReference>
<dbReference type="InterPro" id="IPR001584">
    <property type="entry name" value="Integrase_cat-core"/>
</dbReference>
<dbReference type="SUPFAM" id="SSF56672">
    <property type="entry name" value="DNA/RNA polymerases"/>
    <property type="match status" value="1"/>
</dbReference>
<dbReference type="InterPro" id="IPR012337">
    <property type="entry name" value="RNaseH-like_sf"/>
</dbReference>
<dbReference type="InterPro" id="IPR029062">
    <property type="entry name" value="Class_I_gatase-like"/>
</dbReference>
<dbReference type="InterPro" id="IPR025777">
    <property type="entry name" value="GMPS_ATP_PPase_dom"/>
</dbReference>
<dbReference type="PRINTS" id="PR00097">
    <property type="entry name" value="ANTSNTHASEII"/>
</dbReference>
<proteinExistence type="predicted"/>
<dbReference type="GO" id="GO:0003676">
    <property type="term" value="F:nucleic acid binding"/>
    <property type="evidence" value="ECO:0007669"/>
    <property type="project" value="InterPro"/>
</dbReference>
<evidence type="ECO:0000256" key="4">
    <source>
        <dbReference type="ARBA" id="ARBA00022598"/>
    </source>
</evidence>
<dbReference type="SUPFAM" id="SSF52402">
    <property type="entry name" value="Adenine nucleotide alpha hydrolases-like"/>
    <property type="match status" value="1"/>
</dbReference>
<dbReference type="GO" id="GO:0005829">
    <property type="term" value="C:cytosol"/>
    <property type="evidence" value="ECO:0007669"/>
    <property type="project" value="TreeGrafter"/>
</dbReference>
<dbReference type="InterPro" id="IPR001674">
    <property type="entry name" value="GMP_synth_C"/>
</dbReference>
<evidence type="ECO:0000256" key="1">
    <source>
        <dbReference type="ARBA" id="ARBA00005153"/>
    </source>
</evidence>
<dbReference type="CDD" id="cd01742">
    <property type="entry name" value="GATase1_GMP_Synthase"/>
    <property type="match status" value="1"/>
</dbReference>
<evidence type="ECO:0000256" key="9">
    <source>
        <dbReference type="ARBA" id="ARBA00022962"/>
    </source>
</evidence>
<dbReference type="GO" id="GO:0015074">
    <property type="term" value="P:DNA integration"/>
    <property type="evidence" value="ECO:0007669"/>
    <property type="project" value="InterPro"/>
</dbReference>
<comment type="subunit">
    <text evidence="2">Homodimer.</text>
</comment>
<evidence type="ECO:0000259" key="13">
    <source>
        <dbReference type="PROSITE" id="PS50994"/>
    </source>
</evidence>
<dbReference type="SUPFAM" id="SSF52317">
    <property type="entry name" value="Class I glutamine amidotransferase-like"/>
    <property type="match status" value="1"/>
</dbReference>
<evidence type="ECO:0000256" key="12">
    <source>
        <dbReference type="SAM" id="MobiDB-lite"/>
    </source>
</evidence>
<feature type="compositionally biased region" description="Polar residues" evidence="12">
    <location>
        <begin position="1441"/>
        <end position="1455"/>
    </location>
</feature>
<evidence type="ECO:0000259" key="14">
    <source>
        <dbReference type="PROSITE" id="PS51553"/>
    </source>
</evidence>
<dbReference type="Gene3D" id="1.10.340.70">
    <property type="match status" value="1"/>
</dbReference>
<feature type="region of interest" description="Disordered" evidence="12">
    <location>
        <begin position="1441"/>
        <end position="1461"/>
    </location>
</feature>
<dbReference type="Gene3D" id="3.30.420.10">
    <property type="entry name" value="Ribonuclease H-like superfamily/Ribonuclease H"/>
    <property type="match status" value="1"/>
</dbReference>
<feature type="domain" description="Integrase catalytic" evidence="13">
    <location>
        <begin position="1210"/>
        <end position="1308"/>
    </location>
</feature>
<dbReference type="PANTHER" id="PTHR11922">
    <property type="entry name" value="GMP SYNTHASE-RELATED"/>
    <property type="match status" value="1"/>
</dbReference>
<feature type="domain" description="GMPS ATP-PPase" evidence="14">
    <location>
        <begin position="1657"/>
        <end position="1879"/>
    </location>
</feature>
<evidence type="ECO:0000256" key="7">
    <source>
        <dbReference type="ARBA" id="ARBA00022755"/>
    </source>
</evidence>
<keyword evidence="4" id="KW-0436">Ligase</keyword>
<dbReference type="PROSITE" id="PS50994">
    <property type="entry name" value="INTEGRASE"/>
    <property type="match status" value="1"/>
</dbReference>
<dbReference type="InterPro" id="IPR017926">
    <property type="entry name" value="GATASE"/>
</dbReference>
<dbReference type="SUPFAM" id="SSF53098">
    <property type="entry name" value="Ribonuclease H-like"/>
    <property type="match status" value="1"/>
</dbReference>
<keyword evidence="7 11" id="KW-0658">Purine biosynthesis</keyword>
<comment type="pathway">
    <text evidence="1">Purine metabolism; GMP biosynthesis; GMP from XMP (L-Gln route): step 1/1.</text>
</comment>
<dbReference type="Pfam" id="PF00958">
    <property type="entry name" value="GMP_synt_C"/>
    <property type="match status" value="1"/>
</dbReference>
<evidence type="ECO:0000256" key="11">
    <source>
        <dbReference type="PROSITE-ProRule" id="PRU00886"/>
    </source>
</evidence>
<dbReference type="SUPFAM" id="SSF54810">
    <property type="entry name" value="GMP synthetase C-terminal dimerisation domain"/>
    <property type="match status" value="1"/>
</dbReference>
<dbReference type="FunFam" id="3.40.50.620:FF:000044">
    <property type="entry name" value="GMP synthase [glutamine-hydrolyzing]"/>
    <property type="match status" value="1"/>
</dbReference>
<dbReference type="CDD" id="cd01997">
    <property type="entry name" value="GMP_synthase_C"/>
    <property type="match status" value="1"/>
</dbReference>
<dbReference type="PROSITE" id="PS51553">
    <property type="entry name" value="GMPS_ATP_PPASE"/>
    <property type="match status" value="1"/>
</dbReference>
<reference evidence="16" key="1">
    <citation type="submission" date="2016-11" db="UniProtKB">
        <authorList>
            <consortium name="WormBaseParasite"/>
        </authorList>
    </citation>
    <scope>IDENTIFICATION</scope>
</reference>
<organism evidence="15 16">
    <name type="scientific">Macrostomum lignano</name>
    <dbReference type="NCBI Taxonomy" id="282301"/>
    <lineage>
        <taxon>Eukaryota</taxon>
        <taxon>Metazoa</taxon>
        <taxon>Spiralia</taxon>
        <taxon>Lophotrochozoa</taxon>
        <taxon>Platyhelminthes</taxon>
        <taxon>Rhabditophora</taxon>
        <taxon>Macrostomorpha</taxon>
        <taxon>Macrostomida</taxon>
        <taxon>Macrostomidae</taxon>
        <taxon>Macrostomum</taxon>
    </lineage>
</organism>
<keyword evidence="15" id="KW-1185">Reference proteome</keyword>
<dbReference type="InterPro" id="IPR004739">
    <property type="entry name" value="GMP_synth_GATase"/>
</dbReference>
<evidence type="ECO:0000313" key="16">
    <source>
        <dbReference type="WBParaSite" id="maker-uti_cns_0048514-snap-gene-0.1-mRNA-1"/>
    </source>
</evidence>
<dbReference type="InterPro" id="IPR043502">
    <property type="entry name" value="DNA/RNA_pol_sf"/>
</dbReference>